<organism evidence="9 10">
    <name type="scientific">Paractinoplanes rhizophilus</name>
    <dbReference type="NCBI Taxonomy" id="1416877"/>
    <lineage>
        <taxon>Bacteria</taxon>
        <taxon>Bacillati</taxon>
        <taxon>Actinomycetota</taxon>
        <taxon>Actinomycetes</taxon>
        <taxon>Micromonosporales</taxon>
        <taxon>Micromonosporaceae</taxon>
        <taxon>Paractinoplanes</taxon>
    </lineage>
</organism>
<dbReference type="InterPro" id="IPR001915">
    <property type="entry name" value="Peptidase_M48"/>
</dbReference>
<evidence type="ECO:0000256" key="4">
    <source>
        <dbReference type="ARBA" id="ARBA00022833"/>
    </source>
</evidence>
<sequence>MTLAVYLPLVLPLLVAVAARHAIDRARPRAAVAGLVTAAVLAAAATIWSLLLLFLTLFDDLPPMVATNARTGMVLPEPVPDGVAVTALVVLAIVLFRLARDLSFRRAAARRLRNAGPSAGGVVVADWAEPLAVAVPGRPGEILLTTGMLRVLDAAERRAVLAHERAHLAHRHHTAVLLAGAAAAVNPLLRPARDAVSYLVERWADEEAARGVGDRDLVARAVARAALATVGHPVAAPAPALGMHGGVIVRRVHALHSPPPAAARWQLALLAAVAIACLALEASATASFVGVLRTWLTG</sequence>
<evidence type="ECO:0000256" key="3">
    <source>
        <dbReference type="ARBA" id="ARBA00022801"/>
    </source>
</evidence>
<evidence type="ECO:0000256" key="7">
    <source>
        <dbReference type="SAM" id="Phobius"/>
    </source>
</evidence>
<keyword evidence="7" id="KW-0472">Membrane</keyword>
<dbReference type="PANTHER" id="PTHR34978:SF3">
    <property type="entry name" value="SLR0241 PROTEIN"/>
    <property type="match status" value="1"/>
</dbReference>
<dbReference type="PANTHER" id="PTHR34978">
    <property type="entry name" value="POSSIBLE SENSOR-TRANSDUCER PROTEIN BLAR"/>
    <property type="match status" value="1"/>
</dbReference>
<gene>
    <name evidence="9" type="ORF">ACFQS1_33265</name>
</gene>
<dbReference type="Proteomes" id="UP001596548">
    <property type="component" value="Unassembled WGS sequence"/>
</dbReference>
<name>A0ABW2I1X2_9ACTN</name>
<evidence type="ECO:0000256" key="2">
    <source>
        <dbReference type="ARBA" id="ARBA00022723"/>
    </source>
</evidence>
<keyword evidence="4 6" id="KW-0862">Zinc</keyword>
<keyword evidence="5 6" id="KW-0482">Metalloprotease</keyword>
<keyword evidence="2" id="KW-0479">Metal-binding</keyword>
<dbReference type="CDD" id="cd07326">
    <property type="entry name" value="M56_BlaR1_MecR1_like"/>
    <property type="match status" value="1"/>
</dbReference>
<evidence type="ECO:0000313" key="9">
    <source>
        <dbReference type="EMBL" id="MFC7278860.1"/>
    </source>
</evidence>
<dbReference type="RefSeq" id="WP_378975976.1">
    <property type="nucleotide sequence ID" value="NZ_JBHTBJ010000039.1"/>
</dbReference>
<protein>
    <submittedName>
        <fullName evidence="9">M56 family metallopeptidase</fullName>
    </submittedName>
</protein>
<evidence type="ECO:0000256" key="6">
    <source>
        <dbReference type="RuleBase" id="RU003983"/>
    </source>
</evidence>
<dbReference type="Gene3D" id="3.30.2010.10">
    <property type="entry name" value="Metalloproteases ('zincins'), catalytic domain"/>
    <property type="match status" value="1"/>
</dbReference>
<evidence type="ECO:0000256" key="1">
    <source>
        <dbReference type="ARBA" id="ARBA00022670"/>
    </source>
</evidence>
<feature type="transmembrane region" description="Helical" evidence="7">
    <location>
        <begin position="78"/>
        <end position="96"/>
    </location>
</feature>
<comment type="caution">
    <text evidence="9">The sequence shown here is derived from an EMBL/GenBank/DDBJ whole genome shotgun (WGS) entry which is preliminary data.</text>
</comment>
<keyword evidence="10" id="KW-1185">Reference proteome</keyword>
<accession>A0ABW2I1X2</accession>
<keyword evidence="7" id="KW-1133">Transmembrane helix</keyword>
<feature type="domain" description="Peptidase M48" evidence="8">
    <location>
        <begin position="134"/>
        <end position="178"/>
    </location>
</feature>
<reference evidence="10" key="1">
    <citation type="journal article" date="2019" name="Int. J. Syst. Evol. Microbiol.">
        <title>The Global Catalogue of Microorganisms (GCM) 10K type strain sequencing project: providing services to taxonomists for standard genome sequencing and annotation.</title>
        <authorList>
            <consortium name="The Broad Institute Genomics Platform"/>
            <consortium name="The Broad Institute Genome Sequencing Center for Infectious Disease"/>
            <person name="Wu L."/>
            <person name="Ma J."/>
        </authorList>
    </citation>
    <scope>NUCLEOTIDE SEQUENCE [LARGE SCALE GENOMIC DNA]</scope>
    <source>
        <strain evidence="10">XZYJT-10</strain>
    </source>
</reference>
<evidence type="ECO:0000256" key="5">
    <source>
        <dbReference type="ARBA" id="ARBA00023049"/>
    </source>
</evidence>
<comment type="similarity">
    <text evidence="6">Belongs to the peptidase M48 family.</text>
</comment>
<dbReference type="EMBL" id="JBHTBJ010000039">
    <property type="protein sequence ID" value="MFC7278860.1"/>
    <property type="molecule type" value="Genomic_DNA"/>
</dbReference>
<feature type="transmembrane region" description="Helical" evidence="7">
    <location>
        <begin position="30"/>
        <end position="58"/>
    </location>
</feature>
<dbReference type="Pfam" id="PF01435">
    <property type="entry name" value="Peptidase_M48"/>
    <property type="match status" value="1"/>
</dbReference>
<evidence type="ECO:0000313" key="10">
    <source>
        <dbReference type="Proteomes" id="UP001596548"/>
    </source>
</evidence>
<keyword evidence="3 6" id="KW-0378">Hydrolase</keyword>
<keyword evidence="1 6" id="KW-0645">Protease</keyword>
<keyword evidence="7" id="KW-0812">Transmembrane</keyword>
<evidence type="ECO:0000259" key="8">
    <source>
        <dbReference type="Pfam" id="PF01435"/>
    </source>
</evidence>
<dbReference type="InterPro" id="IPR052173">
    <property type="entry name" value="Beta-lactam_resp_regulator"/>
</dbReference>
<feature type="transmembrane region" description="Helical" evidence="7">
    <location>
        <begin position="6"/>
        <end position="23"/>
    </location>
</feature>
<comment type="cofactor">
    <cofactor evidence="6">
        <name>Zn(2+)</name>
        <dbReference type="ChEBI" id="CHEBI:29105"/>
    </cofactor>
    <text evidence="6">Binds 1 zinc ion per subunit.</text>
</comment>
<proteinExistence type="inferred from homology"/>
<feature type="transmembrane region" description="Helical" evidence="7">
    <location>
        <begin position="267"/>
        <end position="292"/>
    </location>
</feature>